<evidence type="ECO:0000256" key="3">
    <source>
        <dbReference type="ARBA" id="ARBA00022741"/>
    </source>
</evidence>
<evidence type="ECO:0000256" key="5">
    <source>
        <dbReference type="ARBA" id="ARBA00022840"/>
    </source>
</evidence>
<protein>
    <submittedName>
        <fullName evidence="9">Four-carbon acid sugar kinase family protein</fullName>
        <ecNumber evidence="9">2.7.1.-</ecNumber>
    </submittedName>
</protein>
<evidence type="ECO:0000256" key="4">
    <source>
        <dbReference type="ARBA" id="ARBA00022777"/>
    </source>
</evidence>
<dbReference type="InterPro" id="IPR042213">
    <property type="entry name" value="NBD_C_sf"/>
</dbReference>
<evidence type="ECO:0000256" key="6">
    <source>
        <dbReference type="ARBA" id="ARBA00023277"/>
    </source>
</evidence>
<keyword evidence="5" id="KW-0067">ATP-binding</keyword>
<dbReference type="InterPro" id="IPR037051">
    <property type="entry name" value="4-carb_acid_sugar_kinase_N_sf"/>
</dbReference>
<dbReference type="EC" id="2.7.1.-" evidence="9"/>
<evidence type="ECO:0000313" key="9">
    <source>
        <dbReference type="EMBL" id="MFH8251841.1"/>
    </source>
</evidence>
<evidence type="ECO:0000256" key="1">
    <source>
        <dbReference type="ARBA" id="ARBA00005715"/>
    </source>
</evidence>
<organism evidence="9 10">
    <name type="scientific">Microbacterium alkaliflavum</name>
    <dbReference type="NCBI Taxonomy" id="3248839"/>
    <lineage>
        <taxon>Bacteria</taxon>
        <taxon>Bacillati</taxon>
        <taxon>Actinomycetota</taxon>
        <taxon>Actinomycetes</taxon>
        <taxon>Micrococcales</taxon>
        <taxon>Microbacteriaceae</taxon>
        <taxon>Microbacterium</taxon>
    </lineage>
</organism>
<sequence length="409" mass="42064">MTRAAVAFYGDDFTGSVDVLLQFARFGLAGRLFTQLPSAAALRAAADEVDVVGVAGIARSLGVDELEAEVAPVFAALREVGADVVQYKACSTADSSPTVGSIGRVIELARASFGERAIPMLFAQPDFGRYTVFGHHFAREGDTVYRLDRQPTMSRHPSTPMREADLAAHFAAQTALPIGSIPWAEYDGDLTRRIEGMDAAAVVLDALTDEHVELVGRAVRALPAPVFAIGSGGLSRGLAAGLGAPVSLPTPTEASGPVLAVSGSRSPQTRRQVDAAAAAGWTVEPLRFDDGQAPGVVAALASGRSVALTSDDADGDVSLERIARAAASVVSTAVRAGATRRVIVCGGDTSSRVARLLGVESLSIVANPVANVVLLRAGSADPAIDGLELLLKGGQVGPVDLFEVVSGSS</sequence>
<dbReference type="Gene3D" id="3.40.980.20">
    <property type="entry name" value="Four-carbon acid sugar kinase, nucleotide binding domain"/>
    <property type="match status" value="1"/>
</dbReference>
<dbReference type="Pfam" id="PF07005">
    <property type="entry name" value="SBD_N"/>
    <property type="match status" value="1"/>
</dbReference>
<dbReference type="InterPro" id="IPR031475">
    <property type="entry name" value="NBD_C"/>
</dbReference>
<evidence type="ECO:0000259" key="8">
    <source>
        <dbReference type="Pfam" id="PF17042"/>
    </source>
</evidence>
<dbReference type="InterPro" id="IPR010737">
    <property type="entry name" value="4-carb_acid_sugar_kinase_N"/>
</dbReference>
<dbReference type="SUPFAM" id="SSF142764">
    <property type="entry name" value="YgbK-like"/>
    <property type="match status" value="1"/>
</dbReference>
<evidence type="ECO:0000256" key="2">
    <source>
        <dbReference type="ARBA" id="ARBA00022679"/>
    </source>
</evidence>
<evidence type="ECO:0000313" key="10">
    <source>
        <dbReference type="Proteomes" id="UP001610861"/>
    </source>
</evidence>
<gene>
    <name evidence="9" type="ORF">ACH3VR_15855</name>
</gene>
<feature type="domain" description="Four-carbon acid sugar kinase nucleotide binding" evidence="8">
    <location>
        <begin position="259"/>
        <end position="402"/>
    </location>
</feature>
<comment type="caution">
    <text evidence="9">The sequence shown here is derived from an EMBL/GenBank/DDBJ whole genome shotgun (WGS) entry which is preliminary data.</text>
</comment>
<reference evidence="9 10" key="1">
    <citation type="submission" date="2024-09" db="EMBL/GenBank/DDBJ databases">
        <authorList>
            <person name="Pan X."/>
        </authorList>
    </citation>
    <scope>NUCLEOTIDE SEQUENCE [LARGE SCALE GENOMIC DNA]</scope>
    <source>
        <strain evidence="9 10">B2969</strain>
    </source>
</reference>
<keyword evidence="10" id="KW-1185">Reference proteome</keyword>
<dbReference type="RefSeq" id="WP_397557292.1">
    <property type="nucleotide sequence ID" value="NZ_JBIQWL010000006.1"/>
</dbReference>
<keyword evidence="3" id="KW-0547">Nucleotide-binding</keyword>
<dbReference type="EMBL" id="JBIQWL010000006">
    <property type="protein sequence ID" value="MFH8251841.1"/>
    <property type="molecule type" value="Genomic_DNA"/>
</dbReference>
<keyword evidence="2 9" id="KW-0808">Transferase</keyword>
<accession>A0ABW7QAC8</accession>
<feature type="domain" description="Four-carbon acid sugar kinase N-terminal" evidence="7">
    <location>
        <begin position="7"/>
        <end position="238"/>
    </location>
</feature>
<dbReference type="GO" id="GO:0016301">
    <property type="term" value="F:kinase activity"/>
    <property type="evidence" value="ECO:0007669"/>
    <property type="project" value="UniProtKB-KW"/>
</dbReference>
<keyword evidence="4 9" id="KW-0418">Kinase</keyword>
<dbReference type="Pfam" id="PF17042">
    <property type="entry name" value="NBD_C"/>
    <property type="match status" value="1"/>
</dbReference>
<proteinExistence type="inferred from homology"/>
<comment type="similarity">
    <text evidence="1">Belongs to the four-carbon acid sugar kinase family.</text>
</comment>
<keyword evidence="6" id="KW-0119">Carbohydrate metabolism</keyword>
<name>A0ABW7QAC8_9MICO</name>
<dbReference type="Gene3D" id="3.40.50.10840">
    <property type="entry name" value="Putative sugar-binding, N-terminal domain"/>
    <property type="match status" value="1"/>
</dbReference>
<dbReference type="Proteomes" id="UP001610861">
    <property type="component" value="Unassembled WGS sequence"/>
</dbReference>
<evidence type="ECO:0000259" key="7">
    <source>
        <dbReference type="Pfam" id="PF07005"/>
    </source>
</evidence>